<dbReference type="SUPFAM" id="SSF51197">
    <property type="entry name" value="Clavaminate synthase-like"/>
    <property type="match status" value="1"/>
</dbReference>
<dbReference type="EMBL" id="JADFTS010000005">
    <property type="protein sequence ID" value="KAF9605617.1"/>
    <property type="molecule type" value="Genomic_DNA"/>
</dbReference>
<dbReference type="Pfam" id="PF14226">
    <property type="entry name" value="DIOX_N"/>
    <property type="match status" value="1"/>
</dbReference>
<dbReference type="AlphaFoldDB" id="A0A835LUP0"/>
<organism evidence="5 6">
    <name type="scientific">Coptis chinensis</name>
    <dbReference type="NCBI Taxonomy" id="261450"/>
    <lineage>
        <taxon>Eukaryota</taxon>
        <taxon>Viridiplantae</taxon>
        <taxon>Streptophyta</taxon>
        <taxon>Embryophyta</taxon>
        <taxon>Tracheophyta</taxon>
        <taxon>Spermatophyta</taxon>
        <taxon>Magnoliopsida</taxon>
        <taxon>Ranunculales</taxon>
        <taxon>Ranunculaceae</taxon>
        <taxon>Coptidoideae</taxon>
        <taxon>Coptis</taxon>
    </lineage>
</organism>
<dbReference type="GO" id="GO:0046872">
    <property type="term" value="F:metal ion binding"/>
    <property type="evidence" value="ECO:0007669"/>
    <property type="project" value="UniProtKB-KW"/>
</dbReference>
<dbReference type="Gene3D" id="2.60.120.330">
    <property type="entry name" value="B-lactam Antibiotic, Isopenicillin N Synthase, Chain"/>
    <property type="match status" value="1"/>
</dbReference>
<protein>
    <recommendedName>
        <fullName evidence="4">Non-haem dioxygenase N-terminal domain-containing protein</fullName>
    </recommendedName>
</protein>
<dbReference type="Proteomes" id="UP000631114">
    <property type="component" value="Unassembled WGS sequence"/>
</dbReference>
<keyword evidence="3" id="KW-0408">Iron</keyword>
<comment type="caution">
    <text evidence="5">The sequence shown here is derived from an EMBL/GenBank/DDBJ whole genome shotgun (WGS) entry which is preliminary data.</text>
</comment>
<accession>A0A835LUP0</accession>
<keyword evidence="1" id="KW-0479">Metal-binding</keyword>
<evidence type="ECO:0000313" key="5">
    <source>
        <dbReference type="EMBL" id="KAF9605617.1"/>
    </source>
</evidence>
<evidence type="ECO:0000256" key="3">
    <source>
        <dbReference type="ARBA" id="ARBA00023004"/>
    </source>
</evidence>
<reference evidence="5 6" key="1">
    <citation type="submission" date="2020-10" db="EMBL/GenBank/DDBJ databases">
        <title>The Coptis chinensis genome and diversification of protoberbering-type alkaloids.</title>
        <authorList>
            <person name="Wang B."/>
            <person name="Shu S."/>
            <person name="Song C."/>
            <person name="Liu Y."/>
        </authorList>
    </citation>
    <scope>NUCLEOTIDE SEQUENCE [LARGE SCALE GENOMIC DNA]</scope>
    <source>
        <strain evidence="5">HL-2020</strain>
        <tissue evidence="5">Leaf</tissue>
    </source>
</reference>
<evidence type="ECO:0000259" key="4">
    <source>
        <dbReference type="Pfam" id="PF14226"/>
    </source>
</evidence>
<dbReference type="PANTHER" id="PTHR10209:SF859">
    <property type="entry name" value="OS03G0690500 PROTEIN"/>
    <property type="match status" value="1"/>
</dbReference>
<evidence type="ECO:0000256" key="2">
    <source>
        <dbReference type="ARBA" id="ARBA00023002"/>
    </source>
</evidence>
<dbReference type="InterPro" id="IPR026992">
    <property type="entry name" value="DIOX_N"/>
</dbReference>
<dbReference type="GO" id="GO:0016491">
    <property type="term" value="F:oxidoreductase activity"/>
    <property type="evidence" value="ECO:0007669"/>
    <property type="project" value="UniProtKB-KW"/>
</dbReference>
<sequence>MATSNEAVLPLVISSQSNYDRVEELKAFDETKAGVKGLVDAGLAKVPRIFIRPPNEVNPMSDIDLTDFRIPVIDLQGTHQKIVNEIENASENWGFFQVVNHGVPLSVLEEMIKACYYIGQCFV</sequence>
<keyword evidence="6" id="KW-1185">Reference proteome</keyword>
<dbReference type="PANTHER" id="PTHR10209">
    <property type="entry name" value="OXIDOREDUCTASE, 2OG-FE II OXYGENASE FAMILY PROTEIN"/>
    <property type="match status" value="1"/>
</dbReference>
<evidence type="ECO:0000313" key="6">
    <source>
        <dbReference type="Proteomes" id="UP000631114"/>
    </source>
</evidence>
<feature type="domain" description="Non-haem dioxygenase N-terminal" evidence="4">
    <location>
        <begin position="70"/>
        <end position="114"/>
    </location>
</feature>
<gene>
    <name evidence="5" type="ORF">IFM89_017960</name>
</gene>
<dbReference type="InterPro" id="IPR027443">
    <property type="entry name" value="IPNS-like_sf"/>
</dbReference>
<proteinExistence type="predicted"/>
<keyword evidence="2" id="KW-0560">Oxidoreductase</keyword>
<name>A0A835LUP0_9MAGN</name>
<evidence type="ECO:0000256" key="1">
    <source>
        <dbReference type="ARBA" id="ARBA00022723"/>
    </source>
</evidence>
<dbReference type="OrthoDB" id="288590at2759"/>